<feature type="region of interest" description="Disordered" evidence="1">
    <location>
        <begin position="167"/>
        <end position="186"/>
    </location>
</feature>
<dbReference type="KEGG" id="lgi:LOTGIDRAFT_231384"/>
<dbReference type="AlphaFoldDB" id="V4C966"/>
<evidence type="ECO:0000313" key="3">
    <source>
        <dbReference type="Proteomes" id="UP000030746"/>
    </source>
</evidence>
<dbReference type="CTD" id="20248568"/>
<feature type="compositionally biased region" description="Basic and acidic residues" evidence="1">
    <location>
        <begin position="299"/>
        <end position="309"/>
    </location>
</feature>
<sequence>MPSTSSNLKDNTTLVNNNTTTGLLQTIQVLKQDLNHTRDEKNQIANQLSCLISLVKRSWMGDNVALFHVANIIGMPVPAEAQEIEDQNNPQTRAKMNWERLSLRLLDREYQAVQEEIKERQQHYINYREVYMDEILNSHQEQMAQLTLHKNSTNSLQNVDKQFMKSFKPNSRPPTGKIRKCPSAAKRPGKIAEDIVDKVDIGLGNLLFTGNPESVSRQQNTADYHKRGSISECIQNEEKSNGQYDDSQRYSKTNLFDTKDAFGSKAFQKKKRPCSASELREKDKLRSRPKSAITGLKSGKSERSIKYEVTRPVSGKPSAKTTPDRRGSLQDTRQNRNSIADESLLIQQEKAKSELKSRIKSATQRPRDIDTFAEEVKTINDMENRFKQNAVDLQKKLGINRGMIY</sequence>
<organism evidence="2 3">
    <name type="scientific">Lottia gigantea</name>
    <name type="common">Giant owl limpet</name>
    <dbReference type="NCBI Taxonomy" id="225164"/>
    <lineage>
        <taxon>Eukaryota</taxon>
        <taxon>Metazoa</taxon>
        <taxon>Spiralia</taxon>
        <taxon>Lophotrochozoa</taxon>
        <taxon>Mollusca</taxon>
        <taxon>Gastropoda</taxon>
        <taxon>Patellogastropoda</taxon>
        <taxon>Lottioidea</taxon>
        <taxon>Lottiidae</taxon>
        <taxon>Lottia</taxon>
    </lineage>
</organism>
<dbReference type="Proteomes" id="UP000030746">
    <property type="component" value="Unassembled WGS sequence"/>
</dbReference>
<feature type="region of interest" description="Disordered" evidence="1">
    <location>
        <begin position="266"/>
        <end position="340"/>
    </location>
</feature>
<dbReference type="RefSeq" id="XP_009051006.1">
    <property type="nucleotide sequence ID" value="XM_009052758.1"/>
</dbReference>
<dbReference type="HOGENOM" id="CLU_708320_0_0_1"/>
<dbReference type="EMBL" id="KB201262">
    <property type="protein sequence ID" value="ESO98304.1"/>
    <property type="molecule type" value="Genomic_DNA"/>
</dbReference>
<protein>
    <submittedName>
        <fullName evidence="2">Uncharacterized protein</fullName>
    </submittedName>
</protein>
<evidence type="ECO:0000313" key="2">
    <source>
        <dbReference type="EMBL" id="ESO98304.1"/>
    </source>
</evidence>
<evidence type="ECO:0000256" key="1">
    <source>
        <dbReference type="SAM" id="MobiDB-lite"/>
    </source>
</evidence>
<dbReference type="OMA" id="RPQHVDK"/>
<proteinExistence type="predicted"/>
<feature type="compositionally biased region" description="Polar residues" evidence="1">
    <location>
        <begin position="329"/>
        <end position="340"/>
    </location>
</feature>
<name>V4C966_LOTGI</name>
<accession>V4C966</accession>
<keyword evidence="3" id="KW-1185">Reference proteome</keyword>
<dbReference type="GeneID" id="20248568"/>
<gene>
    <name evidence="2" type="ORF">LOTGIDRAFT_231384</name>
</gene>
<dbReference type="OrthoDB" id="10015020at2759"/>
<reference evidence="2 3" key="1">
    <citation type="journal article" date="2013" name="Nature">
        <title>Insights into bilaterian evolution from three spiralian genomes.</title>
        <authorList>
            <person name="Simakov O."/>
            <person name="Marletaz F."/>
            <person name="Cho S.J."/>
            <person name="Edsinger-Gonzales E."/>
            <person name="Havlak P."/>
            <person name="Hellsten U."/>
            <person name="Kuo D.H."/>
            <person name="Larsson T."/>
            <person name="Lv J."/>
            <person name="Arendt D."/>
            <person name="Savage R."/>
            <person name="Osoegawa K."/>
            <person name="de Jong P."/>
            <person name="Grimwood J."/>
            <person name="Chapman J.A."/>
            <person name="Shapiro H."/>
            <person name="Aerts A."/>
            <person name="Otillar R.P."/>
            <person name="Terry A.Y."/>
            <person name="Boore J.L."/>
            <person name="Grigoriev I.V."/>
            <person name="Lindberg D.R."/>
            <person name="Seaver E.C."/>
            <person name="Weisblat D.A."/>
            <person name="Putnam N.H."/>
            <person name="Rokhsar D.S."/>
        </authorList>
    </citation>
    <scope>NUCLEOTIDE SEQUENCE [LARGE SCALE GENOMIC DNA]</scope>
</reference>